<dbReference type="InterPro" id="IPR037923">
    <property type="entry name" value="HTH-like"/>
</dbReference>
<dbReference type="AlphaFoldDB" id="A0A5C4T1H0"/>
<keyword evidence="3" id="KW-0804">Transcription</keyword>
<evidence type="ECO:0000313" key="5">
    <source>
        <dbReference type="EMBL" id="TNJ62864.1"/>
    </source>
</evidence>
<evidence type="ECO:0000313" key="6">
    <source>
        <dbReference type="Proteomes" id="UP000307943"/>
    </source>
</evidence>
<dbReference type="GO" id="GO:0003700">
    <property type="term" value="F:DNA-binding transcription factor activity"/>
    <property type="evidence" value="ECO:0007669"/>
    <property type="project" value="InterPro"/>
</dbReference>
<keyword evidence="6" id="KW-1185">Reference proteome</keyword>
<dbReference type="PANTHER" id="PTHR43280">
    <property type="entry name" value="ARAC-FAMILY TRANSCRIPTIONAL REGULATOR"/>
    <property type="match status" value="1"/>
</dbReference>
<dbReference type="PROSITE" id="PS01124">
    <property type="entry name" value="HTH_ARAC_FAMILY_2"/>
    <property type="match status" value="1"/>
</dbReference>
<dbReference type="SUPFAM" id="SSF46689">
    <property type="entry name" value="Homeodomain-like"/>
    <property type="match status" value="2"/>
</dbReference>
<keyword evidence="2" id="KW-0238">DNA-binding</keyword>
<dbReference type="Gene3D" id="2.60.120.10">
    <property type="entry name" value="Jelly Rolls"/>
    <property type="match status" value="1"/>
</dbReference>
<evidence type="ECO:0000259" key="4">
    <source>
        <dbReference type="PROSITE" id="PS01124"/>
    </source>
</evidence>
<dbReference type="InterPro" id="IPR014710">
    <property type="entry name" value="RmlC-like_jellyroll"/>
</dbReference>
<protein>
    <submittedName>
        <fullName evidence="5">Helix-turn-helix domain-containing protein</fullName>
    </submittedName>
</protein>
<dbReference type="InterPro" id="IPR009057">
    <property type="entry name" value="Homeodomain-like_sf"/>
</dbReference>
<dbReference type="EMBL" id="VDCQ01000052">
    <property type="protein sequence ID" value="TNJ62864.1"/>
    <property type="molecule type" value="Genomic_DNA"/>
</dbReference>
<feature type="domain" description="HTH araC/xylS-type" evidence="4">
    <location>
        <begin position="186"/>
        <end position="285"/>
    </location>
</feature>
<name>A0A5C4T1H0_9BACL</name>
<sequence>MPKSPTCERGAYRMDPQYSLLDIFAYRKDYKMASKFHSHPEYEIYYVHGGGCTYLVGETFIELAPGDLLIMNGMSQHGPIGMESCERTMIRFDEVSTLPFVQSPGSIDLLLPFRTIRNRRWRLEGDRRAEVEHILMKLNRFTTQPGSLGFNRLRNAFCELLLFIWECSEADLSEQTPLLIKESNVRNILTYIEQHYMEELSLERVADNVHLSKFYMVKIFKELTGMTVFEYINKRRISQAKLLFLFDKKRTVTEVSYQVGFKQLTHFSRNFKRLVGMTPEQYRKFV</sequence>
<accession>A0A5C4T1H0</accession>
<dbReference type="Gene3D" id="1.10.10.60">
    <property type="entry name" value="Homeodomain-like"/>
    <property type="match status" value="2"/>
</dbReference>
<organism evidence="5 6">
    <name type="scientific">Paenibacillus hemerocallicola</name>
    <dbReference type="NCBI Taxonomy" id="1172614"/>
    <lineage>
        <taxon>Bacteria</taxon>
        <taxon>Bacillati</taxon>
        <taxon>Bacillota</taxon>
        <taxon>Bacilli</taxon>
        <taxon>Bacillales</taxon>
        <taxon>Paenibacillaceae</taxon>
        <taxon>Paenibacillus</taxon>
    </lineage>
</organism>
<dbReference type="SMART" id="SM00342">
    <property type="entry name" value="HTH_ARAC"/>
    <property type="match status" value="1"/>
</dbReference>
<gene>
    <name evidence="5" type="ORF">FE784_28625</name>
</gene>
<dbReference type="InterPro" id="IPR003313">
    <property type="entry name" value="AraC-bd"/>
</dbReference>
<dbReference type="GO" id="GO:0043565">
    <property type="term" value="F:sequence-specific DNA binding"/>
    <property type="evidence" value="ECO:0007669"/>
    <property type="project" value="InterPro"/>
</dbReference>
<comment type="caution">
    <text evidence="5">The sequence shown here is derived from an EMBL/GenBank/DDBJ whole genome shotgun (WGS) entry which is preliminary data.</text>
</comment>
<dbReference type="InterPro" id="IPR020449">
    <property type="entry name" value="Tscrpt_reg_AraC-type_HTH"/>
</dbReference>
<evidence type="ECO:0000256" key="1">
    <source>
        <dbReference type="ARBA" id="ARBA00023015"/>
    </source>
</evidence>
<dbReference type="Proteomes" id="UP000307943">
    <property type="component" value="Unassembled WGS sequence"/>
</dbReference>
<dbReference type="SUPFAM" id="SSF51215">
    <property type="entry name" value="Regulatory protein AraC"/>
    <property type="match status" value="1"/>
</dbReference>
<dbReference type="PANTHER" id="PTHR43280:SF28">
    <property type="entry name" value="HTH-TYPE TRANSCRIPTIONAL ACTIVATOR RHAS"/>
    <property type="match status" value="1"/>
</dbReference>
<keyword evidence="1" id="KW-0805">Transcription regulation</keyword>
<proteinExistence type="predicted"/>
<reference evidence="5 6" key="1">
    <citation type="submission" date="2019-05" db="EMBL/GenBank/DDBJ databases">
        <title>We sequenced the genome of Paenibacillus hemerocallicola KCTC 33185 for further insight into its adaptation and study the phylogeny of Paenibacillus.</title>
        <authorList>
            <person name="Narsing Rao M.P."/>
        </authorList>
    </citation>
    <scope>NUCLEOTIDE SEQUENCE [LARGE SCALE GENOMIC DNA]</scope>
    <source>
        <strain evidence="5 6">KCTC 33185</strain>
    </source>
</reference>
<dbReference type="PRINTS" id="PR00032">
    <property type="entry name" value="HTHARAC"/>
</dbReference>
<evidence type="ECO:0000256" key="2">
    <source>
        <dbReference type="ARBA" id="ARBA00023125"/>
    </source>
</evidence>
<dbReference type="Pfam" id="PF12833">
    <property type="entry name" value="HTH_18"/>
    <property type="match status" value="1"/>
</dbReference>
<dbReference type="Pfam" id="PF02311">
    <property type="entry name" value="AraC_binding"/>
    <property type="match status" value="1"/>
</dbReference>
<dbReference type="InterPro" id="IPR018060">
    <property type="entry name" value="HTH_AraC"/>
</dbReference>
<dbReference type="OrthoDB" id="2713997at2"/>
<evidence type="ECO:0000256" key="3">
    <source>
        <dbReference type="ARBA" id="ARBA00023163"/>
    </source>
</evidence>